<protein>
    <submittedName>
        <fullName evidence="1">Rrf2 family transcriptional regulator</fullName>
    </submittedName>
</protein>
<dbReference type="PANTHER" id="PTHR33221">
    <property type="entry name" value="WINGED HELIX-TURN-HELIX TRANSCRIPTIONAL REGULATOR, RRF2 FAMILY"/>
    <property type="match status" value="1"/>
</dbReference>
<proteinExistence type="predicted"/>
<dbReference type="RefSeq" id="WP_343333545.1">
    <property type="nucleotide sequence ID" value="NZ_JAPOHD010000027.1"/>
</dbReference>
<dbReference type="PROSITE" id="PS51197">
    <property type="entry name" value="HTH_RRF2_2"/>
    <property type="match status" value="1"/>
</dbReference>
<gene>
    <name evidence="1" type="ORF">OU798_12715</name>
</gene>
<evidence type="ECO:0000313" key="1">
    <source>
        <dbReference type="EMBL" id="MCY1721213.1"/>
    </source>
</evidence>
<keyword evidence="2" id="KW-1185">Reference proteome</keyword>
<dbReference type="GO" id="GO:0005829">
    <property type="term" value="C:cytosol"/>
    <property type="evidence" value="ECO:0007669"/>
    <property type="project" value="TreeGrafter"/>
</dbReference>
<dbReference type="NCBIfam" id="TIGR00738">
    <property type="entry name" value="rrf2_super"/>
    <property type="match status" value="1"/>
</dbReference>
<accession>A0A9X3J689</accession>
<reference evidence="1" key="1">
    <citation type="submission" date="2022-11" db="EMBL/GenBank/DDBJ databases">
        <title>Marilongibacter aestuarii gen. nov., sp. nov., isolated from tidal flat sediment.</title>
        <authorList>
            <person name="Jiayan W."/>
        </authorList>
    </citation>
    <scope>NUCLEOTIDE SEQUENCE</scope>
    <source>
        <strain evidence="1">Z1-6</strain>
    </source>
</reference>
<name>A0A9X3J689_9BACT</name>
<sequence length="151" mass="16838">MKIYEVFKKETEYALRGLVYIQLQNLNELRPGIAEIASEVETPPHFMAKILQRMVRMGFLESAKGKNGGYSIHPAQGTLSLKKVVSAIEGNNLFEGCGFGLKACDENHPCPLHNSYAPIRDAINKLMEEETIQKLAGTGKEELIFALNRKS</sequence>
<dbReference type="InterPro" id="IPR036388">
    <property type="entry name" value="WH-like_DNA-bd_sf"/>
</dbReference>
<dbReference type="PANTHER" id="PTHR33221:SF2">
    <property type="entry name" value="TRANSCRIPTIONAL REGULATOR"/>
    <property type="match status" value="1"/>
</dbReference>
<dbReference type="Pfam" id="PF02082">
    <property type="entry name" value="Rrf2"/>
    <property type="match status" value="1"/>
</dbReference>
<dbReference type="Proteomes" id="UP001145087">
    <property type="component" value="Unassembled WGS sequence"/>
</dbReference>
<dbReference type="SUPFAM" id="SSF46785">
    <property type="entry name" value="Winged helix' DNA-binding domain"/>
    <property type="match status" value="1"/>
</dbReference>
<dbReference type="Gene3D" id="1.10.10.10">
    <property type="entry name" value="Winged helix-like DNA-binding domain superfamily/Winged helix DNA-binding domain"/>
    <property type="match status" value="1"/>
</dbReference>
<dbReference type="EMBL" id="JAPOHD010000027">
    <property type="protein sequence ID" value="MCY1721213.1"/>
    <property type="molecule type" value="Genomic_DNA"/>
</dbReference>
<dbReference type="InterPro" id="IPR000944">
    <property type="entry name" value="Tscrpt_reg_Rrf2"/>
</dbReference>
<comment type="caution">
    <text evidence="1">The sequence shown here is derived from an EMBL/GenBank/DDBJ whole genome shotgun (WGS) entry which is preliminary data.</text>
</comment>
<dbReference type="InterPro" id="IPR036390">
    <property type="entry name" value="WH_DNA-bd_sf"/>
</dbReference>
<dbReference type="AlphaFoldDB" id="A0A9X3J689"/>
<dbReference type="GO" id="GO:0003700">
    <property type="term" value="F:DNA-binding transcription factor activity"/>
    <property type="evidence" value="ECO:0007669"/>
    <property type="project" value="TreeGrafter"/>
</dbReference>
<evidence type="ECO:0000313" key="2">
    <source>
        <dbReference type="Proteomes" id="UP001145087"/>
    </source>
</evidence>
<organism evidence="1 2">
    <name type="scientific">Draconibacterium aestuarii</name>
    <dbReference type="NCBI Taxonomy" id="2998507"/>
    <lineage>
        <taxon>Bacteria</taxon>
        <taxon>Pseudomonadati</taxon>
        <taxon>Bacteroidota</taxon>
        <taxon>Bacteroidia</taxon>
        <taxon>Marinilabiliales</taxon>
        <taxon>Prolixibacteraceae</taxon>
        <taxon>Draconibacterium</taxon>
    </lineage>
</organism>